<comment type="similarity">
    <text evidence="2">Belongs to the CDP-glycerol glycerophosphotransferase family.</text>
</comment>
<sequence>MAKSSKLKKLKKIKRNLSAWRIRGSYYRNYKRASLKDHYILVESKNGDDIAGNMFSILSELTNQEYQSFHIFLAAKLEKMEQFQELLANNGITNVKIIESGTRKYYKLLATAKYIFLDTSLNRDYMKKDGQIITNTWHGTPLKLMGMQVKDRAYAMGNVQRNLQMADYLVYPNRLMKDIMFKAYCLDNLYQGTVLMSGYPRNSIFFDQKAADSVRKEIGYENKKLYVYMPTWRGSLNKLDVTKQVDEMEYLLRELDATMSDDVTILAKLHPFVGDAIDFSGFHHIHAFPKNLDSYRVLNAADGLVTDYSSVFFDFVNTRKKIIIWAYDKYAYLGERGTYVALEDMPFPVVASPKELAEEMQKGKSYDESDFIEKNGFCDCPEATRNLCHHVLLNENCCNAEKNAGNGKENVFFYVSTLAKNGITTSILSLMEHLDLKDKNYFAVFREKTFARYPERLEVLPENVSIWPISSEPRYSLKDKWYAHLYFAKNRVSKRILRHIEDLYSREIKRHFNGVKVDYAVHFTGYEKHVINIFGRLQAERTIIVHNDMTEELKTKDNQHRPTLEWAYANYDHVGIVSKDLEAPTRSLGAKDSNLCLTYNCHAYETILKKADEPIVFQKHTETNTDQETILQALESEGQKFINIGRFSYEKGHDMLIQAFTKYYKEHPDAKLFLIGGYGNLYRKTLRKAAMSPAKNNIFIIRQIDNPMPILKKCDFFILSSRYEGFGLVLLEADTVGVPVASTEIVGPTGFMRENGGYLVPPTVKGIYQAMRSYDRGEIQPLNIDYEKYNQNAAEQFRKVIGG</sequence>
<proteinExistence type="inferred from homology"/>
<dbReference type="InterPro" id="IPR007554">
    <property type="entry name" value="Glycerophosphate_synth"/>
</dbReference>
<keyword evidence="3" id="KW-1003">Cell membrane</keyword>
<dbReference type="GO" id="GO:0019350">
    <property type="term" value="P:teichoic acid biosynthetic process"/>
    <property type="evidence" value="ECO:0007669"/>
    <property type="project" value="UniProtKB-KW"/>
</dbReference>
<evidence type="ECO:0000259" key="7">
    <source>
        <dbReference type="Pfam" id="PF00534"/>
    </source>
</evidence>
<dbReference type="Gene3D" id="3.40.50.2000">
    <property type="entry name" value="Glycogen Phosphorylase B"/>
    <property type="match status" value="2"/>
</dbReference>
<evidence type="ECO:0000256" key="4">
    <source>
        <dbReference type="ARBA" id="ARBA00022679"/>
    </source>
</evidence>
<dbReference type="InterPro" id="IPR001296">
    <property type="entry name" value="Glyco_trans_1"/>
</dbReference>
<dbReference type="GO" id="GO:0016757">
    <property type="term" value="F:glycosyltransferase activity"/>
    <property type="evidence" value="ECO:0007669"/>
    <property type="project" value="InterPro"/>
</dbReference>
<dbReference type="Pfam" id="PF04464">
    <property type="entry name" value="Glyphos_transf"/>
    <property type="match status" value="1"/>
</dbReference>
<accession>A0A2G3E4I9</accession>
<dbReference type="InterPro" id="IPR043148">
    <property type="entry name" value="TagF_C"/>
</dbReference>
<dbReference type="RefSeq" id="WP_099385740.1">
    <property type="nucleotide sequence ID" value="NZ_JANSWH010000080.1"/>
</dbReference>
<dbReference type="Proteomes" id="UP000224563">
    <property type="component" value="Unassembled WGS sequence"/>
</dbReference>
<dbReference type="AlphaFoldDB" id="A0A2G3E4I9"/>
<name>A0A2G3E4I9_9FIRM</name>
<evidence type="ECO:0000256" key="3">
    <source>
        <dbReference type="ARBA" id="ARBA00022475"/>
    </source>
</evidence>
<keyword evidence="6" id="KW-0472">Membrane</keyword>
<evidence type="ECO:0000313" key="8">
    <source>
        <dbReference type="EMBL" id="PHU38196.1"/>
    </source>
</evidence>
<dbReference type="PANTHER" id="PTHR37316:SF3">
    <property type="entry name" value="TEICHOIC ACID GLYCEROL-PHOSPHATE TRANSFERASE"/>
    <property type="match status" value="1"/>
</dbReference>
<dbReference type="EMBL" id="PDYG01000014">
    <property type="protein sequence ID" value="PHU38196.1"/>
    <property type="molecule type" value="Genomic_DNA"/>
</dbReference>
<organism evidence="8 9">
    <name type="scientific">Agathobacter ruminis</name>
    <dbReference type="NCBI Taxonomy" id="1712665"/>
    <lineage>
        <taxon>Bacteria</taxon>
        <taxon>Bacillati</taxon>
        <taxon>Bacillota</taxon>
        <taxon>Clostridia</taxon>
        <taxon>Lachnospirales</taxon>
        <taxon>Lachnospiraceae</taxon>
        <taxon>Agathobacter</taxon>
    </lineage>
</organism>
<dbReference type="SUPFAM" id="SSF53756">
    <property type="entry name" value="UDP-Glycosyltransferase/glycogen phosphorylase"/>
    <property type="match status" value="2"/>
</dbReference>
<dbReference type="PANTHER" id="PTHR37316">
    <property type="entry name" value="TEICHOIC ACID GLYCEROL-PHOSPHATE PRIMASE"/>
    <property type="match status" value="1"/>
</dbReference>
<keyword evidence="4" id="KW-0808">Transferase</keyword>
<dbReference type="InterPro" id="IPR043149">
    <property type="entry name" value="TagF_N"/>
</dbReference>
<reference evidence="8 9" key="2">
    <citation type="submission" date="2017-10" db="EMBL/GenBank/DDBJ databases">
        <authorList>
            <person name="Banno H."/>
            <person name="Chua N.-H."/>
        </authorList>
    </citation>
    <scope>NUCLEOTIDE SEQUENCE [LARGE SCALE GENOMIC DNA]</scope>
    <source>
        <strain evidence="8 9">JK623</strain>
    </source>
</reference>
<dbReference type="GO" id="GO:0047355">
    <property type="term" value="F:CDP-glycerol glycerophosphotransferase activity"/>
    <property type="evidence" value="ECO:0007669"/>
    <property type="project" value="InterPro"/>
</dbReference>
<feature type="domain" description="Glycosyl transferase family 1" evidence="7">
    <location>
        <begin position="636"/>
        <end position="776"/>
    </location>
</feature>
<dbReference type="GO" id="GO:0005886">
    <property type="term" value="C:plasma membrane"/>
    <property type="evidence" value="ECO:0007669"/>
    <property type="project" value="UniProtKB-SubCell"/>
</dbReference>
<keyword evidence="5" id="KW-0777">Teichoic acid biosynthesis</keyword>
<protein>
    <recommendedName>
        <fullName evidence="7">Glycosyl transferase family 1 domain-containing protein</fullName>
    </recommendedName>
</protein>
<dbReference type="Pfam" id="PF00534">
    <property type="entry name" value="Glycos_transf_1"/>
    <property type="match status" value="1"/>
</dbReference>
<evidence type="ECO:0000256" key="1">
    <source>
        <dbReference type="ARBA" id="ARBA00004202"/>
    </source>
</evidence>
<evidence type="ECO:0000313" key="9">
    <source>
        <dbReference type="Proteomes" id="UP000224563"/>
    </source>
</evidence>
<evidence type="ECO:0000256" key="6">
    <source>
        <dbReference type="ARBA" id="ARBA00023136"/>
    </source>
</evidence>
<evidence type="ECO:0000256" key="5">
    <source>
        <dbReference type="ARBA" id="ARBA00022944"/>
    </source>
</evidence>
<comment type="caution">
    <text evidence="8">The sequence shown here is derived from an EMBL/GenBank/DDBJ whole genome shotgun (WGS) entry which is preliminary data.</text>
</comment>
<comment type="subcellular location">
    <subcellularLocation>
        <location evidence="1">Cell membrane</location>
        <topology evidence="1">Peripheral membrane protein</topology>
    </subcellularLocation>
</comment>
<dbReference type="Gene3D" id="3.40.50.12580">
    <property type="match status" value="1"/>
</dbReference>
<gene>
    <name evidence="8" type="ORF">CSX02_04080</name>
</gene>
<keyword evidence="9" id="KW-1185">Reference proteome</keyword>
<evidence type="ECO:0000256" key="2">
    <source>
        <dbReference type="ARBA" id="ARBA00010488"/>
    </source>
</evidence>
<dbReference type="InterPro" id="IPR051612">
    <property type="entry name" value="Teichoic_Acid_Biosynth"/>
</dbReference>
<dbReference type="Gene3D" id="3.40.50.11820">
    <property type="match status" value="1"/>
</dbReference>
<reference evidence="8 9" key="1">
    <citation type="submission" date="2017-10" db="EMBL/GenBank/DDBJ databases">
        <title>Resolving the taxonomy of Roseburia spp., Eubacterium rectale and Agathobacter spp. through phylogenomic analysis.</title>
        <authorList>
            <person name="Sheridan P.O."/>
            <person name="Walker A.W."/>
            <person name="Duncan S.H."/>
            <person name="Scott K.P."/>
            <person name="Toole P.W.O."/>
            <person name="Luis P."/>
            <person name="Flint H.J."/>
        </authorList>
    </citation>
    <scope>NUCLEOTIDE SEQUENCE [LARGE SCALE GENOMIC DNA]</scope>
    <source>
        <strain evidence="8 9">JK623</strain>
    </source>
</reference>